<dbReference type="Proteomes" id="UP001300502">
    <property type="component" value="Unassembled WGS sequence"/>
</dbReference>
<proteinExistence type="predicted"/>
<comment type="caution">
    <text evidence="2">The sequence shown here is derived from an EMBL/GenBank/DDBJ whole genome shotgun (WGS) entry which is preliminary data.</text>
</comment>
<dbReference type="Pfam" id="PF25789">
    <property type="entry name" value="TPR_NAA35"/>
    <property type="match status" value="1"/>
</dbReference>
<dbReference type="EMBL" id="JANCYU010000044">
    <property type="protein sequence ID" value="KAK4526813.1"/>
    <property type="molecule type" value="Genomic_DNA"/>
</dbReference>
<evidence type="ECO:0000259" key="1">
    <source>
        <dbReference type="Pfam" id="PF25789"/>
    </source>
</evidence>
<evidence type="ECO:0000313" key="3">
    <source>
        <dbReference type="Proteomes" id="UP001300502"/>
    </source>
</evidence>
<dbReference type="PANTHER" id="PTHR21373">
    <property type="entry name" value="GLUCOSE REPRESSIBLE PROTEIN MAK10"/>
    <property type="match status" value="1"/>
</dbReference>
<keyword evidence="3" id="KW-1185">Reference proteome</keyword>
<sequence length="622" mass="73784">MKETTFVDITEYFMQAASQLAVGEMIHSQDFSLQRTLTAVLVGDPFFDKTYAFKNPNWIPCERLNDDDDTLLMDLMCTVISQFTSWLDGKSFVLTVYSCDCLRHLQSLTNRKWRNFLLLVVKACQSVDQCIIDAQVVEEEDFVLCRPLLESILWSEVETDYLSAQQFVESHWNESNKLWNKPLQFFYYFCQILDCILNKPPSRKESLQDIICATKHTLNAISFESLSVQVSHHENVLQSAAPYDTFSATQKRLCDLLSELEECLNFIPKCVVQVETCNHLFPFLWNIFYFNRTKRHILTRSILYLKLCTNSRRHRYDSFTKETTWSSSMWLRNMGWKVWQSHVKEWELDSISKVNYIVHRLDYLIQDIFHVLCLNRGKQRRRLLNLLSFVEPLYMQSIGNKEETAATNPLSLFIQELGFMISIQHLLLGFDCDLYDSSEFSAVYFVLGQLYECWSNIVMRYSSSIFSWQNHQPQQQQLWNKWIVVSSKMYRASCLLWEWEQQQCCTREQSDEIFRVSPLAYEIRFFTLANYRFIPGHRIAYSLFHEEIVEPIAQSFSSMENIRKYWLEPLVGLFESIKKMLEYIVKEENSFYFMDSKKEWLRWSIHHLVYLTKTKSIEVGIV</sequence>
<reference evidence="2 3" key="1">
    <citation type="submission" date="2022-07" db="EMBL/GenBank/DDBJ databases">
        <title>Genome-wide signatures of adaptation to extreme environments.</title>
        <authorList>
            <person name="Cho C.H."/>
            <person name="Yoon H.S."/>
        </authorList>
    </citation>
    <scope>NUCLEOTIDE SEQUENCE [LARGE SCALE GENOMIC DNA]</scope>
    <source>
        <strain evidence="2 3">108.79 E11</strain>
    </source>
</reference>
<dbReference type="PANTHER" id="PTHR21373:SF0">
    <property type="entry name" value="N-ALPHA-ACETYLTRANSFERASE 35, NATC AUXILIARY SUBUNIT"/>
    <property type="match status" value="1"/>
</dbReference>
<name>A0AAV9IHT4_9RHOD</name>
<dbReference type="AlphaFoldDB" id="A0AAV9IHT4"/>
<evidence type="ECO:0000313" key="2">
    <source>
        <dbReference type="EMBL" id="KAK4526813.1"/>
    </source>
</evidence>
<protein>
    <recommendedName>
        <fullName evidence="1">NAA35-like TPR repeats domain-containing protein</fullName>
    </recommendedName>
</protein>
<dbReference type="InterPro" id="IPR057982">
    <property type="entry name" value="TPR_NAA35"/>
</dbReference>
<dbReference type="GO" id="GO:0031417">
    <property type="term" value="C:NatC complex"/>
    <property type="evidence" value="ECO:0007669"/>
    <property type="project" value="InterPro"/>
</dbReference>
<feature type="domain" description="NAA35-like TPR repeats" evidence="1">
    <location>
        <begin position="272"/>
        <end position="454"/>
    </location>
</feature>
<dbReference type="InterPro" id="IPR007244">
    <property type="entry name" value="Naa35_N"/>
</dbReference>
<accession>A0AAV9IHT4</accession>
<gene>
    <name evidence="2" type="ORF">GAYE_SCF28MG4730</name>
</gene>
<organism evidence="2 3">
    <name type="scientific">Galdieria yellowstonensis</name>
    <dbReference type="NCBI Taxonomy" id="3028027"/>
    <lineage>
        <taxon>Eukaryota</taxon>
        <taxon>Rhodophyta</taxon>
        <taxon>Bangiophyceae</taxon>
        <taxon>Galdieriales</taxon>
        <taxon>Galdieriaceae</taxon>
        <taxon>Galdieria</taxon>
    </lineage>
</organism>